<keyword evidence="3" id="KW-1003">Cell membrane</keyword>
<evidence type="ECO:0000313" key="11">
    <source>
        <dbReference type="EMBL" id="TPF74681.1"/>
    </source>
</evidence>
<keyword evidence="4 9" id="KW-0997">Cell inner membrane</keyword>
<evidence type="ECO:0000256" key="8">
    <source>
        <dbReference type="ARBA" id="ARBA00038436"/>
    </source>
</evidence>
<dbReference type="AlphaFoldDB" id="A0A502BM11"/>
<feature type="transmembrane region" description="Helical" evidence="9">
    <location>
        <begin position="113"/>
        <end position="132"/>
    </location>
</feature>
<evidence type="ECO:0000256" key="5">
    <source>
        <dbReference type="ARBA" id="ARBA00022692"/>
    </source>
</evidence>
<evidence type="ECO:0000313" key="12">
    <source>
        <dbReference type="Proteomes" id="UP000315388"/>
    </source>
</evidence>
<feature type="transmembrane region" description="Helical" evidence="9">
    <location>
        <begin position="74"/>
        <end position="92"/>
    </location>
</feature>
<evidence type="ECO:0000256" key="3">
    <source>
        <dbReference type="ARBA" id="ARBA00022475"/>
    </source>
</evidence>
<feature type="transmembrane region" description="Helical" evidence="9">
    <location>
        <begin position="37"/>
        <end position="62"/>
    </location>
</feature>
<reference evidence="11 12" key="1">
    <citation type="journal article" date="2003" name="Int. J. Syst. Evol. Microbiol.">
        <title>Towards a standardized format for the description of a novel species (of an established genus): Ochrobactrum gallinifaecis sp. nov.</title>
        <authorList>
            <person name="Kampfer P."/>
            <person name="Buczolits S."/>
            <person name="Albrecht A."/>
            <person name="Busse H.J."/>
            <person name="Stackebrandt E."/>
        </authorList>
    </citation>
    <scope>NUCLEOTIDE SEQUENCE [LARGE SCALE GENOMIC DNA]</scope>
    <source>
        <strain evidence="11 12">ISO 196</strain>
    </source>
</reference>
<dbReference type="Proteomes" id="UP000315388">
    <property type="component" value="Unassembled WGS sequence"/>
</dbReference>
<sequence>MQLLLMKLRPSMARNDLGASNLSGYAKMKRLQQCYTIVIESICLAGISLVTLLGGLQVWFRYVAGDSLVWSEELMRVTMIWIVMLGAGLAYSRGQFLGMRILVEHLPYPIRRICDLISLIGMLIFLGFIAWYGWKFAMKTQLQLSPTLGFSLFWVNISIVVGSVLLAVHIILAEVFGVKETEILEAHE</sequence>
<keyword evidence="5 9" id="KW-0812">Transmembrane</keyword>
<dbReference type="PANTHER" id="PTHR35011:SF2">
    <property type="entry name" value="2,3-DIKETO-L-GULONATE TRAP TRANSPORTER SMALL PERMEASE PROTEIN YIAM"/>
    <property type="match status" value="1"/>
</dbReference>
<dbReference type="InterPro" id="IPR007387">
    <property type="entry name" value="TRAP_DctQ"/>
</dbReference>
<evidence type="ECO:0000256" key="2">
    <source>
        <dbReference type="ARBA" id="ARBA00022448"/>
    </source>
</evidence>
<comment type="function">
    <text evidence="9">Part of the tripartite ATP-independent periplasmic (TRAP) transport system.</text>
</comment>
<keyword evidence="6 9" id="KW-1133">Transmembrane helix</keyword>
<dbReference type="GO" id="GO:0005886">
    <property type="term" value="C:plasma membrane"/>
    <property type="evidence" value="ECO:0007669"/>
    <property type="project" value="UniProtKB-SubCell"/>
</dbReference>
<comment type="subcellular location">
    <subcellularLocation>
        <location evidence="1 9">Cell inner membrane</location>
        <topology evidence="1 9">Multi-pass membrane protein</topology>
    </subcellularLocation>
</comment>
<dbReference type="PANTHER" id="PTHR35011">
    <property type="entry name" value="2,3-DIKETO-L-GULONATE TRAP TRANSPORTER SMALL PERMEASE PROTEIN YIAM"/>
    <property type="match status" value="1"/>
</dbReference>
<gene>
    <name evidence="11" type="ORF">FHY56_13200</name>
</gene>
<evidence type="ECO:0000256" key="6">
    <source>
        <dbReference type="ARBA" id="ARBA00022989"/>
    </source>
</evidence>
<comment type="caution">
    <text evidence="11">The sequence shown here is derived from an EMBL/GenBank/DDBJ whole genome shotgun (WGS) entry which is preliminary data.</text>
</comment>
<keyword evidence="7 9" id="KW-0472">Membrane</keyword>
<dbReference type="InterPro" id="IPR055348">
    <property type="entry name" value="DctQ"/>
</dbReference>
<comment type="subunit">
    <text evidence="9">The complex comprises the extracytoplasmic solute receptor protein and the two transmembrane proteins.</text>
</comment>
<accession>A0A502BM11</accession>
<feature type="transmembrane region" description="Helical" evidence="9">
    <location>
        <begin position="152"/>
        <end position="172"/>
    </location>
</feature>
<protein>
    <recommendedName>
        <fullName evidence="9">TRAP transporter small permease protein</fullName>
    </recommendedName>
</protein>
<feature type="domain" description="Tripartite ATP-independent periplasmic transporters DctQ component" evidence="10">
    <location>
        <begin position="52"/>
        <end position="172"/>
    </location>
</feature>
<dbReference type="GO" id="GO:0015740">
    <property type="term" value="P:C4-dicarboxylate transport"/>
    <property type="evidence" value="ECO:0007669"/>
    <property type="project" value="TreeGrafter"/>
</dbReference>
<name>A0A502BM11_9HYPH</name>
<dbReference type="GO" id="GO:0022857">
    <property type="term" value="F:transmembrane transporter activity"/>
    <property type="evidence" value="ECO:0007669"/>
    <property type="project" value="UniProtKB-UniRule"/>
</dbReference>
<dbReference type="EMBL" id="VEWJ01000009">
    <property type="protein sequence ID" value="TPF74681.1"/>
    <property type="molecule type" value="Genomic_DNA"/>
</dbReference>
<keyword evidence="12" id="KW-1185">Reference proteome</keyword>
<dbReference type="Pfam" id="PF04290">
    <property type="entry name" value="DctQ"/>
    <property type="match status" value="1"/>
</dbReference>
<comment type="similarity">
    <text evidence="8 9">Belongs to the TRAP transporter small permease family.</text>
</comment>
<evidence type="ECO:0000256" key="7">
    <source>
        <dbReference type="ARBA" id="ARBA00023136"/>
    </source>
</evidence>
<proteinExistence type="inferred from homology"/>
<organism evidence="11 12">
    <name type="scientific">Brucella gallinifaecis</name>
    <dbReference type="NCBI Taxonomy" id="215590"/>
    <lineage>
        <taxon>Bacteria</taxon>
        <taxon>Pseudomonadati</taxon>
        <taxon>Pseudomonadota</taxon>
        <taxon>Alphaproteobacteria</taxon>
        <taxon>Hyphomicrobiales</taxon>
        <taxon>Brucellaceae</taxon>
        <taxon>Brucella/Ochrobactrum group</taxon>
        <taxon>Brucella</taxon>
    </lineage>
</organism>
<evidence type="ECO:0000256" key="4">
    <source>
        <dbReference type="ARBA" id="ARBA00022519"/>
    </source>
</evidence>
<keyword evidence="2 9" id="KW-0813">Transport</keyword>
<evidence type="ECO:0000259" key="10">
    <source>
        <dbReference type="Pfam" id="PF04290"/>
    </source>
</evidence>
<evidence type="ECO:0000256" key="1">
    <source>
        <dbReference type="ARBA" id="ARBA00004429"/>
    </source>
</evidence>
<evidence type="ECO:0000256" key="9">
    <source>
        <dbReference type="RuleBase" id="RU369079"/>
    </source>
</evidence>